<dbReference type="Proteomes" id="UP000244906">
    <property type="component" value="Unassembled WGS sequence"/>
</dbReference>
<reference evidence="2 3" key="1">
    <citation type="submission" date="2018-04" db="EMBL/GenBank/DDBJ databases">
        <title>Thalassorhabdus spongiae gen. nov., sp. nov., isolated from a marine sponge in South-West Iceland.</title>
        <authorList>
            <person name="Knobloch S."/>
            <person name="Daussin A."/>
            <person name="Johannsson R."/>
            <person name="Marteinsson V.T."/>
        </authorList>
    </citation>
    <scope>NUCLEOTIDE SEQUENCE [LARGE SCALE GENOMIC DNA]</scope>
    <source>
        <strain evidence="2 3">Hp12</strain>
    </source>
</reference>
<dbReference type="InterPro" id="IPR017740">
    <property type="entry name" value="TssA-like"/>
</dbReference>
<proteinExistence type="predicted"/>
<dbReference type="AlphaFoldDB" id="A0A2V1GYT5"/>
<protein>
    <submittedName>
        <fullName evidence="2">Type VI secretion system protein TssA</fullName>
    </submittedName>
</protein>
<dbReference type="Pfam" id="PF06812">
    <property type="entry name" value="ImpA_N"/>
    <property type="match status" value="1"/>
</dbReference>
<dbReference type="InterPro" id="IPR010657">
    <property type="entry name" value="ImpA_N"/>
</dbReference>
<keyword evidence="3" id="KW-1185">Reference proteome</keyword>
<feature type="domain" description="ImpA N-terminal" evidence="1">
    <location>
        <begin position="15"/>
        <end position="138"/>
    </location>
</feature>
<evidence type="ECO:0000259" key="1">
    <source>
        <dbReference type="Pfam" id="PF06812"/>
    </source>
</evidence>
<sequence length="388" mass="42516">MKKVSLPVLDITKLLEPISDETPCGEDLEYDPKFMELFQIAEEKNEQQFGDTIIEAEEVDWKSIKKIATDLTKKTKDLRVLILLAKSSLKQDGFGSFSEALSLIAQLIENSWDGIHPELDPDDDNDPTMRINILTELVSPKNFLKEIRFAPMVSSKALGRFCYEQIAVSSGIIEGDDKYNVDGKTLDAAFQDSDPETIKKDADAVSFGIEALKKLENTVSEKVGVVNGVNLDPLCKLMEKVHAEFIKKLEFLGVFNDDAASEGDVEVASGAVSSPGAQANGSSFTGDITSREDVVRAIDSICLYYQKFEPSSPIPILIRRCRNLVSKSFLQILEDLVPDGIRAVGVIAGTTDEVPQITPSSTSRPAAATNTAPIEKSAYNEMVEVVDD</sequence>
<dbReference type="EMBL" id="QDDL01000006">
    <property type="protein sequence ID" value="PVZ67682.1"/>
    <property type="molecule type" value="Genomic_DNA"/>
</dbReference>
<organism evidence="2 3">
    <name type="scientific">Pelagibaculum spongiae</name>
    <dbReference type="NCBI Taxonomy" id="2080658"/>
    <lineage>
        <taxon>Bacteria</taxon>
        <taxon>Pseudomonadati</taxon>
        <taxon>Pseudomonadota</taxon>
        <taxon>Gammaproteobacteria</taxon>
        <taxon>Oceanospirillales</taxon>
        <taxon>Pelagibaculum</taxon>
    </lineage>
</organism>
<dbReference type="NCBIfam" id="TIGR03363">
    <property type="entry name" value="VI_chp_8"/>
    <property type="match status" value="1"/>
</dbReference>
<dbReference type="PANTHER" id="PTHR37951:SF1">
    <property type="entry name" value="TYPE VI SECRETION SYSTEM COMPONENT TSSA1"/>
    <property type="match status" value="1"/>
</dbReference>
<name>A0A2V1GYT5_9GAMM</name>
<gene>
    <name evidence="2" type="primary">tssA</name>
    <name evidence="2" type="ORF">DC094_14700</name>
</gene>
<evidence type="ECO:0000313" key="2">
    <source>
        <dbReference type="EMBL" id="PVZ67682.1"/>
    </source>
</evidence>
<accession>A0A2V1GYT5</accession>
<comment type="caution">
    <text evidence="2">The sequence shown here is derived from an EMBL/GenBank/DDBJ whole genome shotgun (WGS) entry which is preliminary data.</text>
</comment>
<dbReference type="PANTHER" id="PTHR37951">
    <property type="entry name" value="CYTOPLASMIC PROTEIN-RELATED"/>
    <property type="match status" value="1"/>
</dbReference>
<evidence type="ECO:0000313" key="3">
    <source>
        <dbReference type="Proteomes" id="UP000244906"/>
    </source>
</evidence>